<keyword evidence="3" id="KW-1185">Reference proteome</keyword>
<reference evidence="2 3" key="1">
    <citation type="submission" date="2018-08" db="EMBL/GenBank/DDBJ databases">
        <title>Pseudooceanicola sediminis CY03 in the family Rhodobacteracea.</title>
        <authorList>
            <person name="Zhang Y.-J."/>
        </authorList>
    </citation>
    <scope>NUCLEOTIDE SEQUENCE [LARGE SCALE GENOMIC DNA]</scope>
    <source>
        <strain evidence="2 3">CY03</strain>
    </source>
</reference>
<keyword evidence="1" id="KW-0472">Membrane</keyword>
<dbReference type="Proteomes" id="UP000265848">
    <property type="component" value="Unassembled WGS sequence"/>
</dbReference>
<organism evidence="2 3">
    <name type="scientific">Pseudooceanicola sediminis</name>
    <dbReference type="NCBI Taxonomy" id="2211117"/>
    <lineage>
        <taxon>Bacteria</taxon>
        <taxon>Pseudomonadati</taxon>
        <taxon>Pseudomonadota</taxon>
        <taxon>Alphaproteobacteria</taxon>
        <taxon>Rhodobacterales</taxon>
        <taxon>Paracoccaceae</taxon>
        <taxon>Pseudooceanicola</taxon>
    </lineage>
</organism>
<evidence type="ECO:0000256" key="1">
    <source>
        <dbReference type="SAM" id="Phobius"/>
    </source>
</evidence>
<dbReference type="AlphaFoldDB" id="A0A399IY21"/>
<gene>
    <name evidence="2" type="ORF">DL237_14190</name>
</gene>
<accession>A0A399IY21</accession>
<proteinExistence type="predicted"/>
<protein>
    <submittedName>
        <fullName evidence="2">Uncharacterized protein</fullName>
    </submittedName>
</protein>
<dbReference type="EMBL" id="QWJJ01000012">
    <property type="protein sequence ID" value="RII38083.1"/>
    <property type="molecule type" value="Genomic_DNA"/>
</dbReference>
<dbReference type="OrthoDB" id="5959103at2"/>
<keyword evidence="1" id="KW-1133">Transmembrane helix</keyword>
<keyword evidence="1" id="KW-0812">Transmembrane</keyword>
<evidence type="ECO:0000313" key="2">
    <source>
        <dbReference type="EMBL" id="RII38083.1"/>
    </source>
</evidence>
<comment type="caution">
    <text evidence="2">The sequence shown here is derived from an EMBL/GenBank/DDBJ whole genome shotgun (WGS) entry which is preliminary data.</text>
</comment>
<sequence>MNWRPWRTEARTAPLVSHTIRVRLRRMLVRIRRSVPNGLRLPLGIGLCVGGVLGFLPILGFWMLPLGFALIAMDVRWLRHRMQRKSPPAMTQAPEDH</sequence>
<evidence type="ECO:0000313" key="3">
    <source>
        <dbReference type="Proteomes" id="UP000265848"/>
    </source>
</evidence>
<feature type="transmembrane region" description="Helical" evidence="1">
    <location>
        <begin position="43"/>
        <end position="72"/>
    </location>
</feature>
<name>A0A399IY21_9RHOB</name>